<proteinExistence type="predicted"/>
<dbReference type="Pfam" id="PF00160">
    <property type="entry name" value="Pro_isomerase"/>
    <property type="match status" value="1"/>
</dbReference>
<dbReference type="PANTHER" id="PTHR43246">
    <property type="entry name" value="PEPTIDYL-PROLYL CIS-TRANS ISOMERASE CYP38, CHLOROPLASTIC"/>
    <property type="match status" value="1"/>
</dbReference>
<evidence type="ECO:0000256" key="3">
    <source>
        <dbReference type="ARBA" id="ARBA00023235"/>
    </source>
</evidence>
<sequence length="225" mass="23751">MCGMTKCLLIAATAALALSVPPAAAQTQAAPRAAAEQAAPASPFRPLPEEQAFETEMVRIDTEAGPIILEIETERAPVTAANFLRYVEEGRLENAAFYRASQKIGAGKGFVQFGLRQHPDHVFPPIAHEPTTDTGLTHADGTISMVRGEPGTADADFLIMVSDQPQWDAKGDSPGYAAFGRVVQGMETVKSILAAPTDPNKGDGVLRGELLAEEIPVTGASVVEE</sequence>
<feature type="chain" id="PRO_5004024945" description="peptidylprolyl isomerase" evidence="4">
    <location>
        <begin position="26"/>
        <end position="225"/>
    </location>
</feature>
<evidence type="ECO:0000259" key="5">
    <source>
        <dbReference type="PROSITE" id="PS50072"/>
    </source>
</evidence>
<evidence type="ECO:0000256" key="4">
    <source>
        <dbReference type="SAM" id="SignalP"/>
    </source>
</evidence>
<feature type="domain" description="PPIase cyclophilin-type" evidence="5">
    <location>
        <begin position="54"/>
        <end position="225"/>
    </location>
</feature>
<dbReference type="InterPro" id="IPR029000">
    <property type="entry name" value="Cyclophilin-like_dom_sf"/>
</dbReference>
<dbReference type="AlphaFoldDB" id="M2SF41"/>
<accession>M2SF41</accession>
<evidence type="ECO:0000256" key="2">
    <source>
        <dbReference type="ARBA" id="ARBA00023110"/>
    </source>
</evidence>
<dbReference type="Proteomes" id="UP000011717">
    <property type="component" value="Unassembled WGS sequence"/>
</dbReference>
<name>M2SF41_9SPHN</name>
<evidence type="ECO:0000313" key="7">
    <source>
        <dbReference type="Proteomes" id="UP000011717"/>
    </source>
</evidence>
<reference evidence="6 7" key="1">
    <citation type="journal article" date="2013" name="Genome Announc.">
        <title>Draft Genome Sequence of Strain JLT2015T, Belonging to the Family Sphingomonadaceae of the Alphaproteobacteria.</title>
        <authorList>
            <person name="Tang K."/>
            <person name="Liu K."/>
            <person name="Li S."/>
            <person name="Jiao N."/>
        </authorList>
    </citation>
    <scope>NUCLEOTIDE SEQUENCE [LARGE SCALE GENOMIC DNA]</scope>
    <source>
        <strain evidence="6 7">JLT2015</strain>
    </source>
</reference>
<dbReference type="PROSITE" id="PS50072">
    <property type="entry name" value="CSA_PPIASE_2"/>
    <property type="match status" value="1"/>
</dbReference>
<dbReference type="EMBL" id="AMRV01000002">
    <property type="protein sequence ID" value="EMD83970.1"/>
    <property type="molecule type" value="Genomic_DNA"/>
</dbReference>
<dbReference type="EC" id="5.2.1.8" evidence="1"/>
<dbReference type="Gene3D" id="2.40.100.10">
    <property type="entry name" value="Cyclophilin-like"/>
    <property type="match status" value="1"/>
</dbReference>
<dbReference type="GO" id="GO:0003755">
    <property type="term" value="F:peptidyl-prolyl cis-trans isomerase activity"/>
    <property type="evidence" value="ECO:0007669"/>
    <property type="project" value="UniProtKB-KW"/>
</dbReference>
<evidence type="ECO:0000256" key="1">
    <source>
        <dbReference type="ARBA" id="ARBA00013194"/>
    </source>
</evidence>
<feature type="signal peptide" evidence="4">
    <location>
        <begin position="1"/>
        <end position="25"/>
    </location>
</feature>
<organism evidence="6 7">
    <name type="scientific">Pacificimonas flava</name>
    <dbReference type="NCBI Taxonomy" id="1234595"/>
    <lineage>
        <taxon>Bacteria</taxon>
        <taxon>Pseudomonadati</taxon>
        <taxon>Pseudomonadota</taxon>
        <taxon>Alphaproteobacteria</taxon>
        <taxon>Sphingomonadales</taxon>
        <taxon>Sphingosinicellaceae</taxon>
        <taxon>Pacificimonas</taxon>
    </lineage>
</organism>
<dbReference type="SUPFAM" id="SSF50891">
    <property type="entry name" value="Cyclophilin-like"/>
    <property type="match status" value="1"/>
</dbReference>
<dbReference type="InterPro" id="IPR002130">
    <property type="entry name" value="Cyclophilin-type_PPIase_dom"/>
</dbReference>
<gene>
    <name evidence="6" type="ORF">C725_0942</name>
</gene>
<keyword evidence="7" id="KW-1185">Reference proteome</keyword>
<protein>
    <recommendedName>
        <fullName evidence="1">peptidylprolyl isomerase</fullName>
        <ecNumber evidence="1">5.2.1.8</ecNumber>
    </recommendedName>
</protein>
<dbReference type="InterPro" id="IPR044665">
    <property type="entry name" value="E_coli_cyclophilin_A-like"/>
</dbReference>
<comment type="caution">
    <text evidence="6">The sequence shown here is derived from an EMBL/GenBank/DDBJ whole genome shotgun (WGS) entry which is preliminary data.</text>
</comment>
<evidence type="ECO:0000313" key="6">
    <source>
        <dbReference type="EMBL" id="EMD83970.1"/>
    </source>
</evidence>
<keyword evidence="2" id="KW-0697">Rotamase</keyword>
<keyword evidence="3 6" id="KW-0413">Isomerase</keyword>
<keyword evidence="4" id="KW-0732">Signal</keyword>